<protein>
    <recommendedName>
        <fullName evidence="1">Arm-like repeat domain-containing protein</fullName>
    </recommendedName>
</protein>
<evidence type="ECO:0000259" key="1">
    <source>
        <dbReference type="Pfam" id="PF23948"/>
    </source>
</evidence>
<comment type="caution">
    <text evidence="2">The sequence shown here is derived from an EMBL/GenBank/DDBJ whole genome shotgun (WGS) entry which is preliminary data.</text>
</comment>
<feature type="non-terminal residue" evidence="2">
    <location>
        <position position="303"/>
    </location>
</feature>
<dbReference type="InterPro" id="IPR056251">
    <property type="entry name" value="Arm_rpt_dom"/>
</dbReference>
<keyword evidence="3" id="KW-1185">Reference proteome</keyword>
<dbReference type="Pfam" id="PF23948">
    <property type="entry name" value="ARM_5"/>
    <property type="match status" value="1"/>
</dbReference>
<proteinExistence type="predicted"/>
<name>A0ABQ7JH34_9FUNG</name>
<sequence length="303" mass="33992">MLQLLEGLRDSEDVIQRYEAVYAYQALQYAPDDETPLQVLWRFANLAAAGAGAASSVFKLDPEGLLKGIESLQKIGAEVVGAISTGMEVVEALRIGAGVVTRASETKFDFMKKRSWYLALQGTALFIRQGRLSDFNLVVSQASCRHKANFQWGICRQLGEIAVDPLWDTLVRQQAMGFLGELYRSDTYWKRHADVKQWILTILVQISELADVSLKDHALALLTGLKKDDTAEFPRRCLLGKRLPLPAASLLLTQVQEIPKIEYDLHILRLQRIAEYKQAVYIAPMAKPSLQAPDDTLFLLMEK</sequence>
<organism evidence="2 3">
    <name type="scientific">Linnemannia gamsii</name>
    <dbReference type="NCBI Taxonomy" id="64522"/>
    <lineage>
        <taxon>Eukaryota</taxon>
        <taxon>Fungi</taxon>
        <taxon>Fungi incertae sedis</taxon>
        <taxon>Mucoromycota</taxon>
        <taxon>Mortierellomycotina</taxon>
        <taxon>Mortierellomycetes</taxon>
        <taxon>Mortierellales</taxon>
        <taxon>Mortierellaceae</taxon>
        <taxon>Linnemannia</taxon>
    </lineage>
</organism>
<evidence type="ECO:0000313" key="2">
    <source>
        <dbReference type="EMBL" id="KAG0271406.1"/>
    </source>
</evidence>
<reference evidence="2 3" key="1">
    <citation type="journal article" date="2020" name="Fungal Divers.">
        <title>Resolving the Mortierellaceae phylogeny through synthesis of multi-gene phylogenetics and phylogenomics.</title>
        <authorList>
            <person name="Vandepol N."/>
            <person name="Liber J."/>
            <person name="Desiro A."/>
            <person name="Na H."/>
            <person name="Kennedy M."/>
            <person name="Barry K."/>
            <person name="Grigoriev I.V."/>
            <person name="Miller A.N."/>
            <person name="O'Donnell K."/>
            <person name="Stajich J.E."/>
            <person name="Bonito G."/>
        </authorList>
    </citation>
    <scope>NUCLEOTIDE SEQUENCE [LARGE SCALE GENOMIC DNA]</scope>
    <source>
        <strain evidence="2 3">AD045</strain>
    </source>
</reference>
<evidence type="ECO:0000313" key="3">
    <source>
        <dbReference type="Proteomes" id="UP001194696"/>
    </source>
</evidence>
<feature type="domain" description="Arm-like repeat" evidence="1">
    <location>
        <begin position="2"/>
        <end position="205"/>
    </location>
</feature>
<accession>A0ABQ7JH34</accession>
<gene>
    <name evidence="2" type="ORF">BGZ96_005818</name>
</gene>
<dbReference type="Proteomes" id="UP001194696">
    <property type="component" value="Unassembled WGS sequence"/>
</dbReference>
<dbReference type="EMBL" id="JAAAIM010002777">
    <property type="protein sequence ID" value="KAG0271406.1"/>
    <property type="molecule type" value="Genomic_DNA"/>
</dbReference>